<dbReference type="NCBIfam" id="TIGR01549">
    <property type="entry name" value="HAD-SF-IA-v1"/>
    <property type="match status" value="1"/>
</dbReference>
<dbReference type="GO" id="GO:0046872">
    <property type="term" value="F:metal ion binding"/>
    <property type="evidence" value="ECO:0007669"/>
    <property type="project" value="UniProtKB-KW"/>
</dbReference>
<dbReference type="SFLD" id="SFLDS00003">
    <property type="entry name" value="Haloacid_Dehalogenase"/>
    <property type="match status" value="1"/>
</dbReference>
<evidence type="ECO:0000256" key="2">
    <source>
        <dbReference type="ARBA" id="ARBA00022723"/>
    </source>
</evidence>
<dbReference type="InterPro" id="IPR036412">
    <property type="entry name" value="HAD-like_sf"/>
</dbReference>
<dbReference type="GO" id="GO:0044281">
    <property type="term" value="P:small molecule metabolic process"/>
    <property type="evidence" value="ECO:0007669"/>
    <property type="project" value="UniProtKB-ARBA"/>
</dbReference>
<dbReference type="NCBIfam" id="TIGR01509">
    <property type="entry name" value="HAD-SF-IA-v3"/>
    <property type="match status" value="1"/>
</dbReference>
<dbReference type="InterPro" id="IPR006549">
    <property type="entry name" value="HAD-SF_hydro_IIIA"/>
</dbReference>
<proteinExistence type="predicted"/>
<evidence type="ECO:0000256" key="4">
    <source>
        <dbReference type="ARBA" id="ARBA00022842"/>
    </source>
</evidence>
<dbReference type="Gene3D" id="1.10.150.520">
    <property type="match status" value="1"/>
</dbReference>
<evidence type="ECO:0000313" key="6">
    <source>
        <dbReference type="Proteomes" id="UP000481872"/>
    </source>
</evidence>
<dbReference type="Proteomes" id="UP000481872">
    <property type="component" value="Unassembled WGS sequence"/>
</dbReference>
<evidence type="ECO:0000256" key="1">
    <source>
        <dbReference type="ARBA" id="ARBA00001946"/>
    </source>
</evidence>
<comment type="cofactor">
    <cofactor evidence="1">
        <name>Mg(2+)</name>
        <dbReference type="ChEBI" id="CHEBI:18420"/>
    </cofactor>
</comment>
<dbReference type="InterPro" id="IPR051400">
    <property type="entry name" value="HAD-like_hydrolase"/>
</dbReference>
<dbReference type="InterPro" id="IPR023214">
    <property type="entry name" value="HAD_sf"/>
</dbReference>
<evidence type="ECO:0000313" key="5">
    <source>
        <dbReference type="EMBL" id="NEU04287.1"/>
    </source>
</evidence>
<gene>
    <name evidence="5" type="ORF">G3M99_05300</name>
</gene>
<dbReference type="EMBL" id="JAAGPU010000006">
    <property type="protein sequence ID" value="NEU04287.1"/>
    <property type="molecule type" value="Genomic_DNA"/>
</dbReference>
<keyword evidence="2" id="KW-0479">Metal-binding</keyword>
<dbReference type="NCBIfam" id="TIGR01662">
    <property type="entry name" value="HAD-SF-IIIA"/>
    <property type="match status" value="1"/>
</dbReference>
<sequence length="241" mass="28510">MKNIKVIFFDMGNTLLHFHYGQSDDEKDMQGLVYLTEYLNRFDENITFEDVKNNFYRIWMDGIKDRKSKRIEYPIESFLNGFLKRYDLTFSLEQCIQAIHCFYKEYREQVRFEDNIYETLKSIKEKGYKIGVISNTCYYDEVMKECFSKAKIYELVDNFIFSYSLKIGKPNKKIFETAIEQMGISPKEAIMVGDSLESDIKPALQLGMKTIWLKNDIINDTKLEIVPHGKISTIKELLSYI</sequence>
<dbReference type="SUPFAM" id="SSF56784">
    <property type="entry name" value="HAD-like"/>
    <property type="match status" value="1"/>
</dbReference>
<organism evidence="5 6">
    <name type="scientific">Clostridium senegalense</name>
    <dbReference type="NCBI Taxonomy" id="1465809"/>
    <lineage>
        <taxon>Bacteria</taxon>
        <taxon>Bacillati</taxon>
        <taxon>Bacillota</taxon>
        <taxon>Clostridia</taxon>
        <taxon>Eubacteriales</taxon>
        <taxon>Clostridiaceae</taxon>
        <taxon>Clostridium</taxon>
    </lineage>
</organism>
<dbReference type="InterPro" id="IPR006439">
    <property type="entry name" value="HAD-SF_hydro_IA"/>
</dbReference>
<comment type="caution">
    <text evidence="5">The sequence shown here is derived from an EMBL/GenBank/DDBJ whole genome shotgun (WGS) entry which is preliminary data.</text>
</comment>
<dbReference type="PANTHER" id="PTHR46470">
    <property type="entry name" value="N-ACYLNEURAMINATE-9-PHOSPHATASE"/>
    <property type="match status" value="1"/>
</dbReference>
<dbReference type="PANTHER" id="PTHR46470:SF2">
    <property type="entry name" value="GLYCERALDEHYDE 3-PHOSPHATE PHOSPHATASE"/>
    <property type="match status" value="1"/>
</dbReference>
<keyword evidence="6" id="KW-1185">Reference proteome</keyword>
<keyword evidence="3 5" id="KW-0378">Hydrolase</keyword>
<dbReference type="AlphaFoldDB" id="A0A6M0H1A2"/>
<reference evidence="5 6" key="1">
    <citation type="submission" date="2020-02" db="EMBL/GenBank/DDBJ databases">
        <title>Genome assembly of a novel Clostridium senegalense strain.</title>
        <authorList>
            <person name="Gupta T.B."/>
            <person name="Jauregui R."/>
            <person name="Maclean P."/>
            <person name="Nawarathana A."/>
            <person name="Brightwell G."/>
        </authorList>
    </citation>
    <scope>NUCLEOTIDE SEQUENCE [LARGE SCALE GENOMIC DNA]</scope>
    <source>
        <strain evidence="5 6">AGRFS4</strain>
    </source>
</reference>
<dbReference type="Pfam" id="PF00702">
    <property type="entry name" value="Hydrolase"/>
    <property type="match status" value="1"/>
</dbReference>
<dbReference type="SFLD" id="SFLDG01129">
    <property type="entry name" value="C1.5:_HAD__Beta-PGM__Phosphata"/>
    <property type="match status" value="1"/>
</dbReference>
<keyword evidence="4" id="KW-0460">Magnesium</keyword>
<accession>A0A6M0H1A2</accession>
<dbReference type="GO" id="GO:0016791">
    <property type="term" value="F:phosphatase activity"/>
    <property type="evidence" value="ECO:0007669"/>
    <property type="project" value="TreeGrafter"/>
</dbReference>
<name>A0A6M0H1A2_9CLOT</name>
<dbReference type="PRINTS" id="PR00413">
    <property type="entry name" value="HADHALOGNASE"/>
</dbReference>
<evidence type="ECO:0000256" key="3">
    <source>
        <dbReference type="ARBA" id="ARBA00022801"/>
    </source>
</evidence>
<dbReference type="RefSeq" id="WP_199869451.1">
    <property type="nucleotide sequence ID" value="NZ_JAAGPU010000006.1"/>
</dbReference>
<dbReference type="Gene3D" id="3.40.50.1000">
    <property type="entry name" value="HAD superfamily/HAD-like"/>
    <property type="match status" value="1"/>
</dbReference>
<protein>
    <submittedName>
        <fullName evidence="5">HAD family hydrolase</fullName>
    </submittedName>
</protein>